<proteinExistence type="predicted"/>
<dbReference type="EMBL" id="JADJIB010000001">
    <property type="protein sequence ID" value="MBK7272369.1"/>
    <property type="molecule type" value="Genomic_DNA"/>
</dbReference>
<evidence type="ECO:0000313" key="2">
    <source>
        <dbReference type="Proteomes" id="UP000726105"/>
    </source>
</evidence>
<dbReference type="AlphaFoldDB" id="A0A935IHX2"/>
<comment type="caution">
    <text evidence="1">The sequence shown here is derived from an EMBL/GenBank/DDBJ whole genome shotgun (WGS) entry which is preliminary data.</text>
</comment>
<name>A0A935IHX2_9MICO</name>
<sequence length="126" mass="13725">MTSTRHRADEVRAFPGEQPAPAAILGTMGWLEDLQARGQQQLAGMMAQVYDSLPPGAPRAFVDHVQLQGRPAEVMIAWYVGVIGLRPEDVYGILPTQSNDITVAIKIVYLDKPEYAAARARLTGGH</sequence>
<accession>A0A935IHX2</accession>
<reference evidence="1 2" key="1">
    <citation type="submission" date="2020-10" db="EMBL/GenBank/DDBJ databases">
        <title>Connecting structure to function with the recovery of over 1000 high-quality activated sludge metagenome-assembled genomes encoding full-length rRNA genes using long-read sequencing.</title>
        <authorList>
            <person name="Singleton C.M."/>
            <person name="Petriglieri F."/>
            <person name="Kristensen J.M."/>
            <person name="Kirkegaard R.H."/>
            <person name="Michaelsen T.Y."/>
            <person name="Andersen M.H."/>
            <person name="Karst S.M."/>
            <person name="Dueholm M.S."/>
            <person name="Nielsen P.H."/>
            <person name="Albertsen M."/>
        </authorList>
    </citation>
    <scope>NUCLEOTIDE SEQUENCE [LARGE SCALE GENOMIC DNA]</scope>
    <source>
        <strain evidence="1">Ega_18-Q3-R5-49_MAXAC.001</strain>
    </source>
</reference>
<gene>
    <name evidence="1" type="ORF">IPI13_04125</name>
</gene>
<protein>
    <submittedName>
        <fullName evidence="1">Uncharacterized protein</fullName>
    </submittedName>
</protein>
<evidence type="ECO:0000313" key="1">
    <source>
        <dbReference type="EMBL" id="MBK7272369.1"/>
    </source>
</evidence>
<dbReference type="Proteomes" id="UP000726105">
    <property type="component" value="Unassembled WGS sequence"/>
</dbReference>
<organism evidence="1 2">
    <name type="scientific">Candidatus Phosphoribacter hodrii</name>
    <dbReference type="NCBI Taxonomy" id="2953743"/>
    <lineage>
        <taxon>Bacteria</taxon>
        <taxon>Bacillati</taxon>
        <taxon>Actinomycetota</taxon>
        <taxon>Actinomycetes</taxon>
        <taxon>Micrococcales</taxon>
        <taxon>Dermatophilaceae</taxon>
        <taxon>Candidatus Phosphoribacter</taxon>
    </lineage>
</organism>